<dbReference type="Proteomes" id="UP000821865">
    <property type="component" value="Chromosome 7"/>
</dbReference>
<name>A0ACB8CFZ2_DERSI</name>
<keyword evidence="2" id="KW-1185">Reference proteome</keyword>
<reference evidence="1" key="1">
    <citation type="submission" date="2020-05" db="EMBL/GenBank/DDBJ databases">
        <title>Large-scale comparative analyses of tick genomes elucidate their genetic diversity and vector capacities.</title>
        <authorList>
            <person name="Jia N."/>
            <person name="Wang J."/>
            <person name="Shi W."/>
            <person name="Du L."/>
            <person name="Sun Y."/>
            <person name="Zhan W."/>
            <person name="Jiang J."/>
            <person name="Wang Q."/>
            <person name="Zhang B."/>
            <person name="Ji P."/>
            <person name="Sakyi L.B."/>
            <person name="Cui X."/>
            <person name="Yuan T."/>
            <person name="Jiang B."/>
            <person name="Yang W."/>
            <person name="Lam T.T.-Y."/>
            <person name="Chang Q."/>
            <person name="Ding S."/>
            <person name="Wang X."/>
            <person name="Zhu J."/>
            <person name="Ruan X."/>
            <person name="Zhao L."/>
            <person name="Wei J."/>
            <person name="Que T."/>
            <person name="Du C."/>
            <person name="Cheng J."/>
            <person name="Dai P."/>
            <person name="Han X."/>
            <person name="Huang E."/>
            <person name="Gao Y."/>
            <person name="Liu J."/>
            <person name="Shao H."/>
            <person name="Ye R."/>
            <person name="Li L."/>
            <person name="Wei W."/>
            <person name="Wang X."/>
            <person name="Wang C."/>
            <person name="Yang T."/>
            <person name="Huo Q."/>
            <person name="Li W."/>
            <person name="Guo W."/>
            <person name="Chen H."/>
            <person name="Zhou L."/>
            <person name="Ni X."/>
            <person name="Tian J."/>
            <person name="Zhou Y."/>
            <person name="Sheng Y."/>
            <person name="Liu T."/>
            <person name="Pan Y."/>
            <person name="Xia L."/>
            <person name="Li J."/>
            <person name="Zhao F."/>
            <person name="Cao W."/>
        </authorList>
    </citation>
    <scope>NUCLEOTIDE SEQUENCE</scope>
    <source>
        <strain evidence="1">Dsil-2018</strain>
    </source>
</reference>
<accession>A0ACB8CFZ2</accession>
<gene>
    <name evidence="1" type="ORF">HPB49_015523</name>
</gene>
<evidence type="ECO:0000313" key="1">
    <source>
        <dbReference type="EMBL" id="KAH7941616.1"/>
    </source>
</evidence>
<sequence>MAAPMRMDEGGAAPTKVTAEKSSQRRVNWSVSTTESLIRLWEDNLAALRSNTRNARIYDEMTRSLNARLPAGEVPFTAKQLRQKLENLNKQYRKLRRCGTSTGSKGVEWPFYWQLHAFLGTLPVNDSDLVEESVELPEVYEAPDNAEVVASWDATNADQEESSTGCLEESSAPMNENRGAAQNAASLAASCPPSSRKRKRPSSVLQDLMTMFSRAEERAAENAKDSLQLRKELVELQ</sequence>
<comment type="caution">
    <text evidence="1">The sequence shown here is derived from an EMBL/GenBank/DDBJ whole genome shotgun (WGS) entry which is preliminary data.</text>
</comment>
<evidence type="ECO:0000313" key="2">
    <source>
        <dbReference type="Proteomes" id="UP000821865"/>
    </source>
</evidence>
<proteinExistence type="predicted"/>
<dbReference type="EMBL" id="CM023476">
    <property type="protein sequence ID" value="KAH7941616.1"/>
    <property type="molecule type" value="Genomic_DNA"/>
</dbReference>
<organism evidence="1 2">
    <name type="scientific">Dermacentor silvarum</name>
    <name type="common">Tick</name>
    <dbReference type="NCBI Taxonomy" id="543639"/>
    <lineage>
        <taxon>Eukaryota</taxon>
        <taxon>Metazoa</taxon>
        <taxon>Ecdysozoa</taxon>
        <taxon>Arthropoda</taxon>
        <taxon>Chelicerata</taxon>
        <taxon>Arachnida</taxon>
        <taxon>Acari</taxon>
        <taxon>Parasitiformes</taxon>
        <taxon>Ixodida</taxon>
        <taxon>Ixodoidea</taxon>
        <taxon>Ixodidae</taxon>
        <taxon>Rhipicephalinae</taxon>
        <taxon>Dermacentor</taxon>
    </lineage>
</organism>
<protein>
    <submittedName>
        <fullName evidence="1">Uncharacterized protein</fullName>
    </submittedName>
</protein>